<organism evidence="2">
    <name type="scientific">uncultured bacterium</name>
    <name type="common">gcode 4</name>
    <dbReference type="NCBI Taxonomy" id="1234023"/>
    <lineage>
        <taxon>Bacteria</taxon>
        <taxon>environmental samples</taxon>
    </lineage>
</organism>
<proteinExistence type="predicted"/>
<protein>
    <submittedName>
        <fullName evidence="2">Uncharacterized protein</fullName>
    </submittedName>
</protein>
<reference evidence="2" key="1">
    <citation type="journal article" date="2012" name="Science">
        <title>Fermentation, hydrogen, and sulfur metabolism in multiple uncultivated bacterial phyla.</title>
        <authorList>
            <person name="Wrighton K.C."/>
            <person name="Thomas B.C."/>
            <person name="Sharon I."/>
            <person name="Miller C.S."/>
            <person name="Castelle C.J."/>
            <person name="VerBerkmoes N.C."/>
            <person name="Wilkins M.J."/>
            <person name="Hettich R.L."/>
            <person name="Lipton M.S."/>
            <person name="Williams K.H."/>
            <person name="Long P.E."/>
            <person name="Banfield J.F."/>
        </authorList>
    </citation>
    <scope>NUCLEOTIDE SEQUENCE [LARGE SCALE GENOMIC DNA]</scope>
</reference>
<sequence>MALKKESTKKNNERDFVFIKDKELDDRTIFKLIEMVLNSKIKGNMISVLIWILLFLSLIFLLIHIFLNR</sequence>
<evidence type="ECO:0000313" key="2">
    <source>
        <dbReference type="EMBL" id="EKD65822.1"/>
    </source>
</evidence>
<comment type="caution">
    <text evidence="2">The sequence shown here is derived from an EMBL/GenBank/DDBJ whole genome shotgun (WGS) entry which is preliminary data.</text>
</comment>
<dbReference type="EMBL" id="AMFJ01021669">
    <property type="protein sequence ID" value="EKD65822.1"/>
    <property type="molecule type" value="Genomic_DNA"/>
</dbReference>
<evidence type="ECO:0000256" key="1">
    <source>
        <dbReference type="SAM" id="Phobius"/>
    </source>
</evidence>
<gene>
    <name evidence="2" type="ORF">ACD_49C00083G0009</name>
</gene>
<feature type="transmembrane region" description="Helical" evidence="1">
    <location>
        <begin position="45"/>
        <end position="67"/>
    </location>
</feature>
<keyword evidence="1" id="KW-0812">Transmembrane</keyword>
<dbReference type="AlphaFoldDB" id="K2AVC3"/>
<keyword evidence="1" id="KW-1133">Transmembrane helix</keyword>
<keyword evidence="1" id="KW-0472">Membrane</keyword>
<name>K2AVC3_9BACT</name>
<accession>K2AVC3</accession>